<evidence type="ECO:0000313" key="2">
    <source>
        <dbReference type="EMBL" id="TLD72722.1"/>
    </source>
</evidence>
<feature type="domain" description="GGDEF" evidence="1">
    <location>
        <begin position="260"/>
        <end position="394"/>
    </location>
</feature>
<dbReference type="Pfam" id="PF01590">
    <property type="entry name" value="GAF"/>
    <property type="match status" value="1"/>
</dbReference>
<dbReference type="SUPFAM" id="SSF55073">
    <property type="entry name" value="Nucleotide cyclase"/>
    <property type="match status" value="1"/>
</dbReference>
<dbReference type="Gene3D" id="3.30.450.40">
    <property type="match status" value="1"/>
</dbReference>
<dbReference type="NCBIfam" id="TIGR00254">
    <property type="entry name" value="GGDEF"/>
    <property type="match status" value="1"/>
</dbReference>
<comment type="caution">
    <text evidence="2">The sequence shown here is derived from an EMBL/GenBank/DDBJ whole genome shotgun (WGS) entry which is preliminary data.</text>
</comment>
<dbReference type="Proteomes" id="UP000306196">
    <property type="component" value="Unassembled WGS sequence"/>
</dbReference>
<dbReference type="InterPro" id="IPR000160">
    <property type="entry name" value="GGDEF_dom"/>
</dbReference>
<dbReference type="SMART" id="SM00267">
    <property type="entry name" value="GGDEF"/>
    <property type="match status" value="1"/>
</dbReference>
<evidence type="ECO:0000259" key="1">
    <source>
        <dbReference type="PROSITE" id="PS50887"/>
    </source>
</evidence>
<dbReference type="SMART" id="SM00065">
    <property type="entry name" value="GAF"/>
    <property type="match status" value="1"/>
</dbReference>
<dbReference type="Gene3D" id="3.30.70.270">
    <property type="match status" value="1"/>
</dbReference>
<dbReference type="PANTHER" id="PTHR43102:SF2">
    <property type="entry name" value="GAF DOMAIN-CONTAINING PROTEIN"/>
    <property type="match status" value="1"/>
</dbReference>
<protein>
    <submittedName>
        <fullName evidence="2">Sensor domain-containing diguanylate cyclase</fullName>
    </submittedName>
</protein>
<dbReference type="SUPFAM" id="SSF55781">
    <property type="entry name" value="GAF domain-like"/>
    <property type="match status" value="1"/>
</dbReference>
<evidence type="ECO:0000313" key="3">
    <source>
        <dbReference type="Proteomes" id="UP000306196"/>
    </source>
</evidence>
<dbReference type="CDD" id="cd01949">
    <property type="entry name" value="GGDEF"/>
    <property type="match status" value="1"/>
</dbReference>
<name>A0A5R8KKA3_9BACT</name>
<organism evidence="2 3">
    <name type="scientific">Phragmitibacter flavus</name>
    <dbReference type="NCBI Taxonomy" id="2576071"/>
    <lineage>
        <taxon>Bacteria</taxon>
        <taxon>Pseudomonadati</taxon>
        <taxon>Verrucomicrobiota</taxon>
        <taxon>Verrucomicrobiia</taxon>
        <taxon>Verrucomicrobiales</taxon>
        <taxon>Verrucomicrobiaceae</taxon>
        <taxon>Phragmitibacter</taxon>
    </lineage>
</organism>
<dbReference type="GO" id="GO:0003824">
    <property type="term" value="F:catalytic activity"/>
    <property type="evidence" value="ECO:0007669"/>
    <property type="project" value="UniProtKB-ARBA"/>
</dbReference>
<dbReference type="InterPro" id="IPR043128">
    <property type="entry name" value="Rev_trsase/Diguanyl_cyclase"/>
</dbReference>
<accession>A0A5R8KKA3</accession>
<dbReference type="InterPro" id="IPR029016">
    <property type="entry name" value="GAF-like_dom_sf"/>
</dbReference>
<dbReference type="FunFam" id="3.30.70.270:FF:000001">
    <property type="entry name" value="Diguanylate cyclase domain protein"/>
    <property type="match status" value="1"/>
</dbReference>
<dbReference type="AlphaFoldDB" id="A0A5R8KKA3"/>
<dbReference type="EMBL" id="VAUV01000001">
    <property type="protein sequence ID" value="TLD72722.1"/>
    <property type="molecule type" value="Genomic_DNA"/>
</dbReference>
<dbReference type="InterPro" id="IPR029787">
    <property type="entry name" value="Nucleotide_cyclase"/>
</dbReference>
<reference evidence="2 3" key="1">
    <citation type="submission" date="2019-05" db="EMBL/GenBank/DDBJ databases">
        <title>Verrucobacter flavum gen. nov., sp. nov. a new member of the family Verrucomicrobiaceae.</title>
        <authorList>
            <person name="Szuroczki S."/>
            <person name="Abbaszade G."/>
            <person name="Szabo A."/>
            <person name="Felfoldi T."/>
            <person name="Schumann P."/>
            <person name="Boka K."/>
            <person name="Keki Z."/>
            <person name="Toumi M."/>
            <person name="Toth E."/>
        </authorList>
    </citation>
    <scope>NUCLEOTIDE SEQUENCE [LARGE SCALE GENOMIC DNA]</scope>
    <source>
        <strain evidence="2 3">MG-N-17</strain>
    </source>
</reference>
<dbReference type="PANTHER" id="PTHR43102">
    <property type="entry name" value="SLR1143 PROTEIN"/>
    <property type="match status" value="1"/>
</dbReference>
<dbReference type="OrthoDB" id="9815750at2"/>
<sequence>MACRSMFIPSRKNAVETRQRKTAAPPAVPKLQASGWTLHFLRSGSGCDSMQPAPLPPDEEARLASLRSLNLLDTAMEERFERVTRLASRLLDVPISAITLIDSQRQWFKSIQGLNISEGSRDSSFCGHAILGSETFQIEDATKDERFHDNPLVTGDPNIRFYAGHPVKAPDGRTIGTLCVIDQKPRTLTAHQLEDLQDLAAMVEIEFKSTQLAEAQIRMNMDLAAARKAVLIDPLTRLWNRAGGEEFLARQHELAVQNHEKFCIGMIDIDHFKKVNDTYGHAAGDEVLREVSKRILRSLRTGDFACRRGGEEFLVSISDPQATEAIAIAQAVREAIRSKPISVGGAEISITISMGLAYFDPAASVTFDQVIQLADAGLYRAKQTGRDRIVSHLENNG</sequence>
<dbReference type="PROSITE" id="PS50887">
    <property type="entry name" value="GGDEF"/>
    <property type="match status" value="1"/>
</dbReference>
<keyword evidence="3" id="KW-1185">Reference proteome</keyword>
<gene>
    <name evidence="2" type="ORF">FEM03_01215</name>
</gene>
<dbReference type="InterPro" id="IPR003018">
    <property type="entry name" value="GAF"/>
</dbReference>
<dbReference type="Pfam" id="PF00990">
    <property type="entry name" value="GGDEF"/>
    <property type="match status" value="1"/>
</dbReference>
<proteinExistence type="predicted"/>